<dbReference type="AlphaFoldDB" id="A0AAU9CYV1"/>
<evidence type="ECO:0000256" key="1">
    <source>
        <dbReference type="SAM" id="MobiDB-lite"/>
    </source>
</evidence>
<accession>A0AAU9CYV1</accession>
<evidence type="ECO:0000313" key="2">
    <source>
        <dbReference type="EMBL" id="BDR56589.1"/>
    </source>
</evidence>
<protein>
    <submittedName>
        <fullName evidence="2">Uncharacterized protein</fullName>
    </submittedName>
</protein>
<feature type="compositionally biased region" description="Low complexity" evidence="1">
    <location>
        <begin position="399"/>
        <end position="416"/>
    </location>
</feature>
<gene>
    <name evidence="2" type="ORF">KIMC2_11510</name>
</gene>
<keyword evidence="3" id="KW-1185">Reference proteome</keyword>
<dbReference type="Proteomes" id="UP001321804">
    <property type="component" value="Chromosome"/>
</dbReference>
<feature type="region of interest" description="Disordered" evidence="1">
    <location>
        <begin position="397"/>
        <end position="428"/>
    </location>
</feature>
<dbReference type="Gene3D" id="1.20.1270.90">
    <property type="entry name" value="AF1782-like"/>
    <property type="match status" value="1"/>
</dbReference>
<dbReference type="RefSeq" id="WP_317694870.1">
    <property type="nucleotide sequence ID" value="NZ_AP026801.1"/>
</dbReference>
<sequence length="574" mass="63417">MKDHTGHIYPEGTKVARYTVYQDNNNPFSGSFCLTLKVDLISFGKGNVSPEDVTITNEETVRDVGPEGKEVIHNKDADYIQWNQDEFLQHTDNRVVDHSELTNAIKDVQMWIDTKSKSYMDQYVEGVKRALNKAIKVNSMTEITDYQIHQEFLNLNSPVAGAKLKGDTKPLEEVINSAKELIKDPNEFVNQESVTKFQEILNQYISELNNTFAQDVVPDIELINTHLKNLVRKDGTPVPTINTNIPKVEKNVLSAAITNAKGKIIDPSKFTSDSVDKVKKSVEKGESLLVNNYVNQEQIDDITEDIWDSMARLVRVDSSSQPSDPSLPPVNKIELSTAISNAKKSISNPDQFTVNSVTAVRNAIKSGKSVMGDIFAIQSKVDTAVKEINDSVSKLVKVSSPTQPTQPSNPGSSQPGIPTNPVQPSVPTGDWTYTPMTAVGYIDYVAGYGIAVYASPNGAFTGTRLMHGTTCTISEKATNKDGYTFYKVGDSQWIRAANVSFTPVNYVELSGAVTIKYKKGYGVNLWKSASVTGGYYPGRKLMHGTSWKVFGKQNGFYRIGGNQWVQGDYATYKK</sequence>
<reference evidence="2 3" key="1">
    <citation type="journal article" date="2023" name="Microbiol. Spectr.">
        <title>Symbiosis of Carpenter Bees with Uncharacterized Lactic Acid Bacteria Showing NAD Auxotrophy.</title>
        <authorList>
            <person name="Kawasaki S."/>
            <person name="Ozawa K."/>
            <person name="Mori T."/>
            <person name="Yamamoto A."/>
            <person name="Ito M."/>
            <person name="Ohkuma M."/>
            <person name="Sakamoto M."/>
            <person name="Matsutani M."/>
        </authorList>
    </citation>
    <scope>NUCLEOTIDE SEQUENCE [LARGE SCALE GENOMIC DNA]</scope>
    <source>
        <strain evidence="2 3">KimC2</strain>
    </source>
</reference>
<evidence type="ECO:0000313" key="3">
    <source>
        <dbReference type="Proteomes" id="UP001321804"/>
    </source>
</evidence>
<organism evidence="2 3">
    <name type="scientific">Xylocopilactobacillus apis</name>
    <dbReference type="NCBI Taxonomy" id="2932183"/>
    <lineage>
        <taxon>Bacteria</taxon>
        <taxon>Bacillati</taxon>
        <taxon>Bacillota</taxon>
        <taxon>Bacilli</taxon>
        <taxon>Lactobacillales</taxon>
        <taxon>Lactobacillaceae</taxon>
        <taxon>Xylocopilactobacillus</taxon>
    </lineage>
</organism>
<name>A0AAU9CYV1_9LACO</name>
<dbReference type="EMBL" id="AP026801">
    <property type="protein sequence ID" value="BDR56589.1"/>
    <property type="molecule type" value="Genomic_DNA"/>
</dbReference>
<dbReference type="KEGG" id="xak:KIMC2_11510"/>
<proteinExistence type="predicted"/>